<reference evidence="1 2" key="1">
    <citation type="submission" date="2020-05" db="EMBL/GenBank/DDBJ databases">
        <title>Ceratocystis lukuohia genome.</title>
        <authorList>
            <person name="Harrington T.C."/>
            <person name="Kim K."/>
            <person name="Mayers C.G."/>
        </authorList>
    </citation>
    <scope>NUCLEOTIDE SEQUENCE [LARGE SCALE GENOMIC DNA]</scope>
    <source>
        <strain evidence="1 2">C4212</strain>
    </source>
</reference>
<protein>
    <submittedName>
        <fullName evidence="1">Uncharacterized protein</fullName>
    </submittedName>
</protein>
<evidence type="ECO:0000313" key="1">
    <source>
        <dbReference type="EMBL" id="KAL2891551.1"/>
    </source>
</evidence>
<comment type="caution">
    <text evidence="1">The sequence shown here is derived from an EMBL/GenBank/DDBJ whole genome shotgun (WGS) entry which is preliminary data.</text>
</comment>
<keyword evidence="2" id="KW-1185">Reference proteome</keyword>
<gene>
    <name evidence="1" type="ORF">HOO65_010909</name>
</gene>
<name>A0ABR4MTC7_9PEZI</name>
<dbReference type="EMBL" id="JABSNW010000001">
    <property type="protein sequence ID" value="KAL2891551.1"/>
    <property type="molecule type" value="Genomic_DNA"/>
</dbReference>
<dbReference type="GeneID" id="98115155"/>
<dbReference type="Proteomes" id="UP001610728">
    <property type="component" value="Unassembled WGS sequence"/>
</dbReference>
<evidence type="ECO:0000313" key="2">
    <source>
        <dbReference type="Proteomes" id="UP001610728"/>
    </source>
</evidence>
<proteinExistence type="predicted"/>
<sequence>MQPTKRSPLHATHHTALHHLANLRRKLAWSSLRRHTIRTAIRATTRISNIMFPAVESSLALHLHHRTTLWYKPRAVNDSRLSSIRHGDPDST</sequence>
<dbReference type="RefSeq" id="XP_070862731.1">
    <property type="nucleotide sequence ID" value="XM_071006232.1"/>
</dbReference>
<organism evidence="1 2">
    <name type="scientific">Ceratocystis lukuohia</name>
    <dbReference type="NCBI Taxonomy" id="2019550"/>
    <lineage>
        <taxon>Eukaryota</taxon>
        <taxon>Fungi</taxon>
        <taxon>Dikarya</taxon>
        <taxon>Ascomycota</taxon>
        <taxon>Pezizomycotina</taxon>
        <taxon>Sordariomycetes</taxon>
        <taxon>Hypocreomycetidae</taxon>
        <taxon>Microascales</taxon>
        <taxon>Ceratocystidaceae</taxon>
        <taxon>Ceratocystis</taxon>
    </lineage>
</organism>
<accession>A0ABR4MTC7</accession>